<keyword evidence="2 3" id="KW-0067">ATP-binding</keyword>
<evidence type="ECO:0000256" key="3">
    <source>
        <dbReference type="PROSITE-ProRule" id="PRU10141"/>
    </source>
</evidence>
<feature type="binding site" evidence="3">
    <location>
        <position position="205"/>
    </location>
    <ligand>
        <name>ATP</name>
        <dbReference type="ChEBI" id="CHEBI:30616"/>
    </ligand>
</feature>
<keyword evidence="6" id="KW-0675">Receptor</keyword>
<dbReference type="GO" id="GO:0005524">
    <property type="term" value="F:ATP binding"/>
    <property type="evidence" value="ECO:0007669"/>
    <property type="project" value="UniProtKB-UniRule"/>
</dbReference>
<dbReference type="EMBL" id="JABWDY010023252">
    <property type="protein sequence ID" value="KAF5191085.1"/>
    <property type="molecule type" value="Genomic_DNA"/>
</dbReference>
<feature type="transmembrane region" description="Helical" evidence="4">
    <location>
        <begin position="112"/>
        <end position="135"/>
    </location>
</feature>
<keyword evidence="6" id="KW-0430">Lectin</keyword>
<dbReference type="SUPFAM" id="SSF49899">
    <property type="entry name" value="Concanavalin A-like lectins/glucanases"/>
    <property type="match status" value="1"/>
</dbReference>
<keyword evidence="4" id="KW-0472">Membrane</keyword>
<dbReference type="InterPro" id="IPR013320">
    <property type="entry name" value="ConA-like_dom_sf"/>
</dbReference>
<keyword evidence="6" id="KW-0418">Kinase</keyword>
<dbReference type="FunFam" id="3.30.200.20:FF:000168">
    <property type="entry name" value="L-type lectin-domain containing receptor kinase IX.1"/>
    <property type="match status" value="1"/>
</dbReference>
<feature type="transmembrane region" description="Helical" evidence="4">
    <location>
        <begin position="12"/>
        <end position="30"/>
    </location>
</feature>
<name>A0A7J6W435_THATH</name>
<keyword evidence="7" id="KW-1185">Reference proteome</keyword>
<dbReference type="PROSITE" id="PS00107">
    <property type="entry name" value="PROTEIN_KINASE_ATP"/>
    <property type="match status" value="1"/>
</dbReference>
<protein>
    <submittedName>
        <fullName evidence="6">L-type lectin-domain containing receptor kinase IX.1</fullName>
    </submittedName>
</protein>
<keyword evidence="4" id="KW-1133">Transmembrane helix</keyword>
<evidence type="ECO:0000313" key="6">
    <source>
        <dbReference type="EMBL" id="KAF5191085.1"/>
    </source>
</evidence>
<evidence type="ECO:0000256" key="2">
    <source>
        <dbReference type="ARBA" id="ARBA00022840"/>
    </source>
</evidence>
<organism evidence="6 7">
    <name type="scientific">Thalictrum thalictroides</name>
    <name type="common">Rue-anemone</name>
    <name type="synonym">Anemone thalictroides</name>
    <dbReference type="NCBI Taxonomy" id="46969"/>
    <lineage>
        <taxon>Eukaryota</taxon>
        <taxon>Viridiplantae</taxon>
        <taxon>Streptophyta</taxon>
        <taxon>Embryophyta</taxon>
        <taxon>Tracheophyta</taxon>
        <taxon>Spermatophyta</taxon>
        <taxon>Magnoliopsida</taxon>
        <taxon>Ranunculales</taxon>
        <taxon>Ranunculaceae</taxon>
        <taxon>Thalictroideae</taxon>
        <taxon>Thalictrum</taxon>
    </lineage>
</organism>
<evidence type="ECO:0000259" key="5">
    <source>
        <dbReference type="PROSITE" id="PS50011"/>
    </source>
</evidence>
<dbReference type="OrthoDB" id="8891264at2759"/>
<dbReference type="GO" id="GO:0004672">
    <property type="term" value="F:protein kinase activity"/>
    <property type="evidence" value="ECO:0007669"/>
    <property type="project" value="InterPro"/>
</dbReference>
<reference evidence="6 7" key="1">
    <citation type="submission" date="2020-06" db="EMBL/GenBank/DDBJ databases">
        <title>Transcriptomic and genomic resources for Thalictrum thalictroides and T. hernandezii: Facilitating candidate gene discovery in an emerging model plant lineage.</title>
        <authorList>
            <person name="Arias T."/>
            <person name="Riano-Pachon D.M."/>
            <person name="Di Stilio V.S."/>
        </authorList>
    </citation>
    <scope>NUCLEOTIDE SEQUENCE [LARGE SCALE GENOMIC DNA]</scope>
    <source>
        <strain evidence="7">cv. WT478/WT964</strain>
        <tissue evidence="6">Leaves</tissue>
    </source>
</reference>
<evidence type="ECO:0000256" key="4">
    <source>
        <dbReference type="SAM" id="Phobius"/>
    </source>
</evidence>
<dbReference type="InterPro" id="IPR050528">
    <property type="entry name" value="L-type_Lectin-RKs"/>
</dbReference>
<dbReference type="SUPFAM" id="SSF56112">
    <property type="entry name" value="Protein kinase-like (PK-like)"/>
    <property type="match status" value="1"/>
</dbReference>
<dbReference type="InterPro" id="IPR017441">
    <property type="entry name" value="Protein_kinase_ATP_BS"/>
</dbReference>
<proteinExistence type="predicted"/>
<feature type="domain" description="Protein kinase" evidence="5">
    <location>
        <begin position="175"/>
        <end position="355"/>
    </location>
</feature>
<dbReference type="PROSITE" id="PS50011">
    <property type="entry name" value="PROTEIN_KINASE_DOM"/>
    <property type="match status" value="1"/>
</dbReference>
<keyword evidence="1 3" id="KW-0547">Nucleotide-binding</keyword>
<dbReference type="InterPro" id="IPR011009">
    <property type="entry name" value="Kinase-like_dom_sf"/>
</dbReference>
<dbReference type="GO" id="GO:0030246">
    <property type="term" value="F:carbohydrate binding"/>
    <property type="evidence" value="ECO:0007669"/>
    <property type="project" value="UniProtKB-KW"/>
</dbReference>
<gene>
    <name evidence="6" type="ORF">FRX31_019328</name>
</gene>
<keyword evidence="4" id="KW-0812">Transmembrane</keyword>
<evidence type="ECO:0000313" key="7">
    <source>
        <dbReference type="Proteomes" id="UP000554482"/>
    </source>
</evidence>
<keyword evidence="6" id="KW-0808">Transferase</keyword>
<dbReference type="InterPro" id="IPR000719">
    <property type="entry name" value="Prot_kinase_dom"/>
</dbReference>
<evidence type="ECO:0000256" key="1">
    <source>
        <dbReference type="ARBA" id="ARBA00022741"/>
    </source>
</evidence>
<dbReference type="Gene3D" id="3.30.200.20">
    <property type="entry name" value="Phosphorylase Kinase, domain 1"/>
    <property type="match status" value="1"/>
</dbReference>
<dbReference type="Gene3D" id="2.60.120.200">
    <property type="match status" value="1"/>
</dbReference>
<dbReference type="Pfam" id="PF07714">
    <property type="entry name" value="PK_Tyr_Ser-Thr"/>
    <property type="match status" value="2"/>
</dbReference>
<comment type="caution">
    <text evidence="6">The sequence shown here is derived from an EMBL/GenBank/DDBJ whole genome shotgun (WGS) entry which is preliminary data.</text>
</comment>
<dbReference type="Gene3D" id="1.10.510.10">
    <property type="entry name" value="Transferase(Phosphotransferase) domain 1"/>
    <property type="match status" value="1"/>
</dbReference>
<accession>A0A7J6W435</accession>
<dbReference type="GO" id="GO:0051707">
    <property type="term" value="P:response to other organism"/>
    <property type="evidence" value="ECO:0007669"/>
    <property type="project" value="UniProtKB-ARBA"/>
</dbReference>
<sequence length="355" mass="39422">MAMSSYYNNPSAAFLSTMAYFLLFLFIFILPTCDSLSFELPRFDSSTNVILFEGDAVPMVGAIEFNNIEYVTIGFSAATGQYLGRHSLQSWEFDSSLNIKVTKGKDEGRTRLVVGLVVSFVVLIGGVGITLVIWWKSKMRRAMYIEGHGITGDFERGTGPKRFIYRELVSATNNFSNDRKLGEGGFGCVYTGFLSYLDLAIAIKKISRGSRQWQKEYITEVKTISQLRYRNLVQLLGWCHVKGEFLLVYEFMPNGSLDAHLFSKTKLLTWAAYGSDHELGPQTTGLAGTLGYLAPEYISTGKASKESDVFSFGVVALEIASGRKSVYPMGENSEMGLSGMGLGSLWKRKASIYCR</sequence>
<dbReference type="Proteomes" id="UP000554482">
    <property type="component" value="Unassembled WGS sequence"/>
</dbReference>
<dbReference type="AlphaFoldDB" id="A0A7J6W435"/>
<dbReference type="PANTHER" id="PTHR27007">
    <property type="match status" value="1"/>
</dbReference>
<dbReference type="InterPro" id="IPR001245">
    <property type="entry name" value="Ser-Thr/Tyr_kinase_cat_dom"/>
</dbReference>